<sequence length="142" mass="16435">MGAIKRTPADIAFSKCIRERAGWTCERCGAQHQINSMGLHCSHFHGRGKWSVRFDPDNAFSHCYGCHQYLGSRPQEFSDWVRRQQGDGLFEIVLERANDTKLGRLAKREKAEIAKYYRDQHKNMLTQRDLGITGRLEIVGYF</sequence>
<proteinExistence type="predicted"/>
<dbReference type="RefSeq" id="WP_230438494.1">
    <property type="nucleotide sequence ID" value="NZ_CP087715.1"/>
</dbReference>
<reference evidence="2" key="1">
    <citation type="journal article" date="2019" name="Int. J. Syst. Evol. Microbiol.">
        <title>The Global Catalogue of Microorganisms (GCM) 10K type strain sequencing project: providing services to taxonomists for standard genome sequencing and annotation.</title>
        <authorList>
            <consortium name="The Broad Institute Genomics Platform"/>
            <consortium name="The Broad Institute Genome Sequencing Center for Infectious Disease"/>
            <person name="Wu L."/>
            <person name="Ma J."/>
        </authorList>
    </citation>
    <scope>NUCLEOTIDE SEQUENCE [LARGE SCALE GENOMIC DNA]</scope>
    <source>
        <strain evidence="2">CCUG 54356</strain>
    </source>
</reference>
<keyword evidence="2" id="KW-1185">Reference proteome</keyword>
<comment type="caution">
    <text evidence="1">The sequence shown here is derived from an EMBL/GenBank/DDBJ whole genome shotgun (WGS) entry which is preliminary data.</text>
</comment>
<dbReference type="Proteomes" id="UP001597264">
    <property type="component" value="Unassembled WGS sequence"/>
</dbReference>
<name>A0ABW3U7N3_9GAMM</name>
<gene>
    <name evidence="1" type="ORF">ACFQ2X_07295</name>
</gene>
<protein>
    <recommendedName>
        <fullName evidence="3">NinG protein</fullName>
    </recommendedName>
</protein>
<evidence type="ECO:0000313" key="2">
    <source>
        <dbReference type="Proteomes" id="UP001597264"/>
    </source>
</evidence>
<organism evidence="1 2">
    <name type="scientific">Microbulbifer celer</name>
    <dbReference type="NCBI Taxonomy" id="435905"/>
    <lineage>
        <taxon>Bacteria</taxon>
        <taxon>Pseudomonadati</taxon>
        <taxon>Pseudomonadota</taxon>
        <taxon>Gammaproteobacteria</taxon>
        <taxon>Cellvibrionales</taxon>
        <taxon>Microbulbiferaceae</taxon>
        <taxon>Microbulbifer</taxon>
    </lineage>
</organism>
<evidence type="ECO:0000313" key="1">
    <source>
        <dbReference type="EMBL" id="MFD1216396.1"/>
    </source>
</evidence>
<dbReference type="EMBL" id="JBHTLR010000007">
    <property type="protein sequence ID" value="MFD1216396.1"/>
    <property type="molecule type" value="Genomic_DNA"/>
</dbReference>
<evidence type="ECO:0008006" key="3">
    <source>
        <dbReference type="Google" id="ProtNLM"/>
    </source>
</evidence>
<accession>A0ABW3U7N3</accession>